<dbReference type="CDD" id="cd03461">
    <property type="entry name" value="1_2-HQD"/>
    <property type="match status" value="1"/>
</dbReference>
<dbReference type="PANTHER" id="PTHR33711:SF7">
    <property type="entry name" value="INTRADIOL RING-CLEAVAGE DIOXYGENASES DOMAIN-CONTAINING PROTEIN-RELATED"/>
    <property type="match status" value="1"/>
</dbReference>
<dbReference type="InterPro" id="IPR039390">
    <property type="entry name" value="1_2-HQD/HQD"/>
</dbReference>
<dbReference type="eggNOG" id="ENOG502QWDJ">
    <property type="taxonomic scope" value="Eukaryota"/>
</dbReference>
<gene>
    <name evidence="9" type="ORF">MGYG_07086</name>
</gene>
<reference evidence="10" key="1">
    <citation type="journal article" date="2012" name="MBio">
        <title>Comparative genome analysis of Trichophyton rubrum and related dermatophytes reveals candidate genes involved in infection.</title>
        <authorList>
            <person name="Martinez D.A."/>
            <person name="Oliver B.G."/>
            <person name="Graeser Y."/>
            <person name="Goldberg J.M."/>
            <person name="Li W."/>
            <person name="Martinez-Rossi N.M."/>
            <person name="Monod M."/>
            <person name="Shelest E."/>
            <person name="Barton R.C."/>
            <person name="Birch E."/>
            <person name="Brakhage A.A."/>
            <person name="Chen Z."/>
            <person name="Gurr S.J."/>
            <person name="Heiman D."/>
            <person name="Heitman J."/>
            <person name="Kosti I."/>
            <person name="Rossi A."/>
            <person name="Saif S."/>
            <person name="Samalova M."/>
            <person name="Saunders C.W."/>
            <person name="Shea T."/>
            <person name="Summerbell R.C."/>
            <person name="Xu J."/>
            <person name="Young S."/>
            <person name="Zeng Q."/>
            <person name="Birren B.W."/>
            <person name="Cuomo C.A."/>
            <person name="White T.C."/>
        </authorList>
    </citation>
    <scope>NUCLEOTIDE SEQUENCE [LARGE SCALE GENOMIC DNA]</scope>
    <source>
        <strain evidence="10">ATCC MYA-4604 / CBS 118893</strain>
    </source>
</reference>
<evidence type="ECO:0000256" key="3">
    <source>
        <dbReference type="ARBA" id="ARBA00022723"/>
    </source>
</evidence>
<evidence type="ECO:0000256" key="1">
    <source>
        <dbReference type="ARBA" id="ARBA00001965"/>
    </source>
</evidence>
<dbReference type="Gene3D" id="2.60.130.10">
    <property type="entry name" value="Aromatic compound dioxygenase"/>
    <property type="match status" value="1"/>
</dbReference>
<proteinExistence type="inferred from homology"/>
<dbReference type="InterPro" id="IPR015889">
    <property type="entry name" value="Intradiol_dOase_core"/>
</dbReference>
<feature type="domain" description="Catechol dioxygenase N-terminal" evidence="8">
    <location>
        <begin position="22"/>
        <end position="96"/>
    </location>
</feature>
<dbReference type="AlphaFoldDB" id="E4V214"/>
<keyword evidence="3" id="KW-0479">Metal-binding</keyword>
<dbReference type="HOGENOM" id="CLU_046727_2_0_1"/>
<evidence type="ECO:0000256" key="6">
    <source>
        <dbReference type="ARBA" id="ARBA00023004"/>
    </source>
</evidence>
<name>E4V214_ARTGP</name>
<dbReference type="Pfam" id="PF04444">
    <property type="entry name" value="Dioxygenase_N"/>
    <property type="match status" value="1"/>
</dbReference>
<dbReference type="SUPFAM" id="SSF49482">
    <property type="entry name" value="Aromatic compound dioxygenase"/>
    <property type="match status" value="1"/>
</dbReference>
<protein>
    <submittedName>
        <fullName evidence="9">Hydroxyquinol 1,2-dioxygenase</fullName>
    </submittedName>
</protein>
<evidence type="ECO:0000256" key="2">
    <source>
        <dbReference type="ARBA" id="ARBA00007825"/>
    </source>
</evidence>
<dbReference type="InParanoid" id="E4V214"/>
<dbReference type="GO" id="GO:0008199">
    <property type="term" value="F:ferric iron binding"/>
    <property type="evidence" value="ECO:0007669"/>
    <property type="project" value="InterPro"/>
</dbReference>
<dbReference type="Pfam" id="PF00775">
    <property type="entry name" value="Dioxygenase_C"/>
    <property type="match status" value="1"/>
</dbReference>
<dbReference type="GO" id="GO:0018576">
    <property type="term" value="F:catechol 1,2-dioxygenase activity"/>
    <property type="evidence" value="ECO:0007669"/>
    <property type="project" value="InterPro"/>
</dbReference>
<feature type="domain" description="Intradiol ring-cleavage dioxygenases" evidence="7">
    <location>
        <begin position="102"/>
        <end position="282"/>
    </location>
</feature>
<dbReference type="OrthoDB" id="5238185at2759"/>
<evidence type="ECO:0000313" key="10">
    <source>
        <dbReference type="Proteomes" id="UP000002669"/>
    </source>
</evidence>
<dbReference type="STRING" id="535722.E4V214"/>
<dbReference type="PANTHER" id="PTHR33711">
    <property type="entry name" value="DIOXYGENASE, PUTATIVE (AFU_ORTHOLOGUE AFUA_2G02910)-RELATED"/>
    <property type="match status" value="1"/>
</dbReference>
<accession>E4V214</accession>
<dbReference type="GeneID" id="10026334"/>
<keyword evidence="10" id="KW-1185">Reference proteome</keyword>
<keyword evidence="4 9" id="KW-0223">Dioxygenase</keyword>
<sequence>MSDLSVDNITEHTVQVNSQCPDPRTRYIFERLVTHLHDFARETRLSTAEWTNAVEFLTQTGQKCSDIRQEFILLSDILGLSSLVDSIDHPKPQGATQGTLLGPFHTHDAETLESGVELSHDTAGKKLFVLCTARDTNGKPVADARVDVWEADSSGLYDVQYTKRERPDNRGVLHTNSQGQFWFTAIQPVPYPIPDDGPVGKLLATLGRHQWRPAHMHFIVAKAGFDTLVTTLYPRGDPYEKSDAVFGVKSSLVIDYGSVDEEMAKKYGVPAGTALMSHDFVLATEQEAKEERDRNSVDALKKLGRNVKIVDGLPVPDVD</sequence>
<keyword evidence="5" id="KW-0560">Oxidoreductase</keyword>
<comment type="cofactor">
    <cofactor evidence="1">
        <name>Fe(3+)</name>
        <dbReference type="ChEBI" id="CHEBI:29034"/>
    </cofactor>
</comment>
<evidence type="ECO:0000259" key="8">
    <source>
        <dbReference type="Pfam" id="PF04444"/>
    </source>
</evidence>
<dbReference type="Proteomes" id="UP000002669">
    <property type="component" value="Unassembled WGS sequence"/>
</dbReference>
<dbReference type="InterPro" id="IPR007535">
    <property type="entry name" value="Catechol_dOase_N"/>
</dbReference>
<evidence type="ECO:0000256" key="5">
    <source>
        <dbReference type="ARBA" id="ARBA00023002"/>
    </source>
</evidence>
<evidence type="ECO:0000259" key="7">
    <source>
        <dbReference type="Pfam" id="PF00775"/>
    </source>
</evidence>
<evidence type="ECO:0000313" key="9">
    <source>
        <dbReference type="EMBL" id="EFR04079.1"/>
    </source>
</evidence>
<dbReference type="VEuPathDB" id="FungiDB:MGYG_07086"/>
<dbReference type="EMBL" id="DS989827">
    <property type="protein sequence ID" value="EFR04079.1"/>
    <property type="molecule type" value="Genomic_DNA"/>
</dbReference>
<dbReference type="RefSeq" id="XP_003171087.1">
    <property type="nucleotide sequence ID" value="XM_003171039.1"/>
</dbReference>
<dbReference type="OMA" id="RCVMRSD"/>
<dbReference type="InterPro" id="IPR000627">
    <property type="entry name" value="Intradiol_dOase_C"/>
</dbReference>
<comment type="similarity">
    <text evidence="2">Belongs to the intradiol ring-cleavage dioxygenase family.</text>
</comment>
<organism evidence="10">
    <name type="scientific">Arthroderma gypseum (strain ATCC MYA-4604 / CBS 118893)</name>
    <name type="common">Microsporum gypseum</name>
    <dbReference type="NCBI Taxonomy" id="535722"/>
    <lineage>
        <taxon>Eukaryota</taxon>
        <taxon>Fungi</taxon>
        <taxon>Dikarya</taxon>
        <taxon>Ascomycota</taxon>
        <taxon>Pezizomycotina</taxon>
        <taxon>Eurotiomycetes</taxon>
        <taxon>Eurotiomycetidae</taxon>
        <taxon>Onygenales</taxon>
        <taxon>Arthrodermataceae</taxon>
        <taxon>Nannizzia</taxon>
    </lineage>
</organism>
<evidence type="ECO:0000256" key="4">
    <source>
        <dbReference type="ARBA" id="ARBA00022964"/>
    </source>
</evidence>
<keyword evidence="6" id="KW-0408">Iron</keyword>
<dbReference type="GO" id="GO:0009712">
    <property type="term" value="P:catechol-containing compound metabolic process"/>
    <property type="evidence" value="ECO:0007669"/>
    <property type="project" value="InterPro"/>
</dbReference>
<dbReference type="InterPro" id="IPR050770">
    <property type="entry name" value="Intradiol_RC_Dioxygenase"/>
</dbReference>